<keyword evidence="3" id="KW-0547">Nucleotide-binding</keyword>
<dbReference type="InterPro" id="IPR050122">
    <property type="entry name" value="RTK"/>
</dbReference>
<comment type="catalytic activity">
    <reaction evidence="7">
        <text>L-tyrosyl-[protein] + ATP = O-phospho-L-tyrosyl-[protein] + ADP + H(+)</text>
        <dbReference type="Rhea" id="RHEA:10596"/>
        <dbReference type="Rhea" id="RHEA-COMP:10136"/>
        <dbReference type="Rhea" id="RHEA-COMP:20101"/>
        <dbReference type="ChEBI" id="CHEBI:15378"/>
        <dbReference type="ChEBI" id="CHEBI:30616"/>
        <dbReference type="ChEBI" id="CHEBI:46858"/>
        <dbReference type="ChEBI" id="CHEBI:61978"/>
        <dbReference type="ChEBI" id="CHEBI:456216"/>
        <dbReference type="EC" id="2.7.10.1"/>
    </reaction>
</comment>
<evidence type="ECO:0000259" key="8">
    <source>
        <dbReference type="PROSITE" id="PS50011"/>
    </source>
</evidence>
<comment type="caution">
    <text evidence="9">The sequence shown here is derived from an EMBL/GenBank/DDBJ whole genome shotgun (WGS) entry which is preliminary data.</text>
</comment>
<dbReference type="SUPFAM" id="SSF56112">
    <property type="entry name" value="Protein kinase-like (PK-like)"/>
    <property type="match status" value="1"/>
</dbReference>
<gene>
    <name evidence="9" type="ORF">OS493_014770</name>
</gene>
<dbReference type="InterPro" id="IPR001245">
    <property type="entry name" value="Ser-Thr/Tyr_kinase_cat_dom"/>
</dbReference>
<keyword evidence="2" id="KW-0808">Transferase</keyword>
<evidence type="ECO:0000256" key="2">
    <source>
        <dbReference type="ARBA" id="ARBA00022679"/>
    </source>
</evidence>
<dbReference type="OrthoDB" id="6071166at2759"/>
<evidence type="ECO:0000256" key="1">
    <source>
        <dbReference type="ARBA" id="ARBA00011902"/>
    </source>
</evidence>
<evidence type="ECO:0000313" key="9">
    <source>
        <dbReference type="EMBL" id="KAJ7334453.1"/>
    </source>
</evidence>
<dbReference type="PROSITE" id="PS00239">
    <property type="entry name" value="RECEPTOR_TYR_KIN_II"/>
    <property type="match status" value="1"/>
</dbReference>
<evidence type="ECO:0000256" key="3">
    <source>
        <dbReference type="ARBA" id="ARBA00022741"/>
    </source>
</evidence>
<dbReference type="GO" id="GO:0051897">
    <property type="term" value="P:positive regulation of phosphatidylinositol 3-kinase/protein kinase B signal transduction"/>
    <property type="evidence" value="ECO:0007669"/>
    <property type="project" value="TreeGrafter"/>
</dbReference>
<dbReference type="SMART" id="SM00219">
    <property type="entry name" value="TyrKc"/>
    <property type="match status" value="1"/>
</dbReference>
<keyword evidence="10" id="KW-1185">Reference proteome</keyword>
<proteinExistence type="predicted"/>
<feature type="domain" description="Protein kinase" evidence="8">
    <location>
        <begin position="1"/>
        <end position="176"/>
    </location>
</feature>
<evidence type="ECO:0000256" key="6">
    <source>
        <dbReference type="ARBA" id="ARBA00023137"/>
    </source>
</evidence>
<dbReference type="GO" id="GO:0005886">
    <property type="term" value="C:plasma membrane"/>
    <property type="evidence" value="ECO:0007669"/>
    <property type="project" value="TreeGrafter"/>
</dbReference>
<dbReference type="InterPro" id="IPR000719">
    <property type="entry name" value="Prot_kinase_dom"/>
</dbReference>
<evidence type="ECO:0000256" key="4">
    <source>
        <dbReference type="ARBA" id="ARBA00022777"/>
    </source>
</evidence>
<dbReference type="PANTHER" id="PTHR24416">
    <property type="entry name" value="TYROSINE-PROTEIN KINASE RECEPTOR"/>
    <property type="match status" value="1"/>
</dbReference>
<organism evidence="9 10">
    <name type="scientific">Desmophyllum pertusum</name>
    <dbReference type="NCBI Taxonomy" id="174260"/>
    <lineage>
        <taxon>Eukaryota</taxon>
        <taxon>Metazoa</taxon>
        <taxon>Cnidaria</taxon>
        <taxon>Anthozoa</taxon>
        <taxon>Hexacorallia</taxon>
        <taxon>Scleractinia</taxon>
        <taxon>Caryophylliina</taxon>
        <taxon>Caryophylliidae</taxon>
        <taxon>Desmophyllum</taxon>
    </lineage>
</organism>
<dbReference type="InterPro" id="IPR020635">
    <property type="entry name" value="Tyr_kinase_cat_dom"/>
</dbReference>
<keyword evidence="4" id="KW-0418">Kinase</keyword>
<dbReference type="InterPro" id="IPR011009">
    <property type="entry name" value="Kinase-like_dom_sf"/>
</dbReference>
<dbReference type="Pfam" id="PF07714">
    <property type="entry name" value="PK_Tyr_Ser-Thr"/>
    <property type="match status" value="1"/>
</dbReference>
<dbReference type="PROSITE" id="PS50011">
    <property type="entry name" value="PROTEIN_KINASE_DOM"/>
    <property type="match status" value="1"/>
</dbReference>
<keyword evidence="5" id="KW-0067">ATP-binding</keyword>
<keyword evidence="6" id="KW-0829">Tyrosine-protein kinase</keyword>
<dbReference type="Proteomes" id="UP001163046">
    <property type="component" value="Unassembled WGS sequence"/>
</dbReference>
<protein>
    <recommendedName>
        <fullName evidence="1">receptor protein-tyrosine kinase</fullName>
        <ecNumber evidence="1">2.7.10.1</ecNumber>
    </recommendedName>
</protein>
<evidence type="ECO:0000256" key="7">
    <source>
        <dbReference type="ARBA" id="ARBA00051243"/>
    </source>
</evidence>
<evidence type="ECO:0000256" key="5">
    <source>
        <dbReference type="ARBA" id="ARBA00022840"/>
    </source>
</evidence>
<dbReference type="AlphaFoldDB" id="A0A9W9YDC2"/>
<dbReference type="GO" id="GO:0005518">
    <property type="term" value="F:collagen binding"/>
    <property type="evidence" value="ECO:0007669"/>
    <property type="project" value="TreeGrafter"/>
</dbReference>
<dbReference type="GO" id="GO:0010976">
    <property type="term" value="P:positive regulation of neuron projection development"/>
    <property type="evidence" value="ECO:0007669"/>
    <property type="project" value="TreeGrafter"/>
</dbReference>
<dbReference type="Gene3D" id="1.10.510.10">
    <property type="entry name" value="Transferase(Phosphotransferase) domain 1"/>
    <property type="match status" value="1"/>
</dbReference>
<dbReference type="GO" id="GO:0043235">
    <property type="term" value="C:receptor complex"/>
    <property type="evidence" value="ECO:0007669"/>
    <property type="project" value="TreeGrafter"/>
</dbReference>
<reference evidence="9" key="1">
    <citation type="submission" date="2023-01" db="EMBL/GenBank/DDBJ databases">
        <title>Genome assembly of the deep-sea coral Lophelia pertusa.</title>
        <authorList>
            <person name="Herrera S."/>
            <person name="Cordes E."/>
        </authorList>
    </citation>
    <scope>NUCLEOTIDE SEQUENCE</scope>
    <source>
        <strain evidence="9">USNM1676648</strain>
        <tissue evidence="9">Polyp</tissue>
    </source>
</reference>
<evidence type="ECO:0000313" key="10">
    <source>
        <dbReference type="Proteomes" id="UP001163046"/>
    </source>
</evidence>
<sequence length="176" mass="20302">MANGDLNQFLKEKELTPGLSLNESDEWEDAGQYVSPQALFYMAKTSGGWYEVHLLIETMSIVILPRENCLVGHAYTVKIADFGMSRNLYCKHYYRIEDGLFYQYDGWRLNVFLQGRFTTASDVWAYGVTLWEILTLAREYPYSELTDEEVIANVQKMFHGPDTPFTTLPQATNLSR</sequence>
<dbReference type="GO" id="GO:0005524">
    <property type="term" value="F:ATP binding"/>
    <property type="evidence" value="ECO:0007669"/>
    <property type="project" value="UniProtKB-KW"/>
</dbReference>
<dbReference type="GO" id="GO:0038062">
    <property type="term" value="F:protein tyrosine kinase collagen receptor activity"/>
    <property type="evidence" value="ECO:0007669"/>
    <property type="project" value="TreeGrafter"/>
</dbReference>
<name>A0A9W9YDC2_9CNID</name>
<dbReference type="PANTHER" id="PTHR24416:SF634">
    <property type="entry name" value="DISCOIDIN DOMAIN-CONTAINING RECEPTOR TYROSINE KINASE B"/>
    <property type="match status" value="1"/>
</dbReference>
<accession>A0A9W9YDC2</accession>
<dbReference type="EMBL" id="MU827784">
    <property type="protein sequence ID" value="KAJ7334453.1"/>
    <property type="molecule type" value="Genomic_DNA"/>
</dbReference>
<dbReference type="EC" id="2.7.10.1" evidence="1"/>
<dbReference type="InterPro" id="IPR002011">
    <property type="entry name" value="Tyr_kinase_rcpt_2_CS"/>
</dbReference>